<keyword evidence="1" id="KW-0732">Signal</keyword>
<protein>
    <submittedName>
        <fullName evidence="2">Uncharacterized protein</fullName>
    </submittedName>
</protein>
<reference evidence="3" key="1">
    <citation type="journal article" date="2017" name="Cell">
        <title>Insights into land plant evolution garnered from the Marchantia polymorpha genome.</title>
        <authorList>
            <person name="Bowman J.L."/>
            <person name="Kohchi T."/>
            <person name="Yamato K.T."/>
            <person name="Jenkins J."/>
            <person name="Shu S."/>
            <person name="Ishizaki K."/>
            <person name="Yamaoka S."/>
            <person name="Nishihama R."/>
            <person name="Nakamura Y."/>
            <person name="Berger F."/>
            <person name="Adam C."/>
            <person name="Aki S.S."/>
            <person name="Althoff F."/>
            <person name="Araki T."/>
            <person name="Arteaga-Vazquez M.A."/>
            <person name="Balasubrmanian S."/>
            <person name="Barry K."/>
            <person name="Bauer D."/>
            <person name="Boehm C.R."/>
            <person name="Briginshaw L."/>
            <person name="Caballero-Perez J."/>
            <person name="Catarino B."/>
            <person name="Chen F."/>
            <person name="Chiyoda S."/>
            <person name="Chovatia M."/>
            <person name="Davies K.M."/>
            <person name="Delmans M."/>
            <person name="Demura T."/>
            <person name="Dierschke T."/>
            <person name="Dolan L."/>
            <person name="Dorantes-Acosta A.E."/>
            <person name="Eklund D.M."/>
            <person name="Florent S.N."/>
            <person name="Flores-Sandoval E."/>
            <person name="Fujiyama A."/>
            <person name="Fukuzawa H."/>
            <person name="Galik B."/>
            <person name="Grimanelli D."/>
            <person name="Grimwood J."/>
            <person name="Grossniklaus U."/>
            <person name="Hamada T."/>
            <person name="Haseloff J."/>
            <person name="Hetherington A.J."/>
            <person name="Higo A."/>
            <person name="Hirakawa Y."/>
            <person name="Hundley H.N."/>
            <person name="Ikeda Y."/>
            <person name="Inoue K."/>
            <person name="Inoue S.I."/>
            <person name="Ishida S."/>
            <person name="Jia Q."/>
            <person name="Kakita M."/>
            <person name="Kanazawa T."/>
            <person name="Kawai Y."/>
            <person name="Kawashima T."/>
            <person name="Kennedy M."/>
            <person name="Kinose K."/>
            <person name="Kinoshita T."/>
            <person name="Kohara Y."/>
            <person name="Koide E."/>
            <person name="Komatsu K."/>
            <person name="Kopischke S."/>
            <person name="Kubo M."/>
            <person name="Kyozuka J."/>
            <person name="Lagercrantz U."/>
            <person name="Lin S.S."/>
            <person name="Lindquist E."/>
            <person name="Lipzen A.M."/>
            <person name="Lu C.W."/>
            <person name="De Luna E."/>
            <person name="Martienssen R.A."/>
            <person name="Minamino N."/>
            <person name="Mizutani M."/>
            <person name="Mizutani M."/>
            <person name="Mochizuki N."/>
            <person name="Monte I."/>
            <person name="Mosher R."/>
            <person name="Nagasaki H."/>
            <person name="Nakagami H."/>
            <person name="Naramoto S."/>
            <person name="Nishitani K."/>
            <person name="Ohtani M."/>
            <person name="Okamoto T."/>
            <person name="Okumura M."/>
            <person name="Phillips J."/>
            <person name="Pollak B."/>
            <person name="Reinders A."/>
            <person name="Rovekamp M."/>
            <person name="Sano R."/>
            <person name="Sawa S."/>
            <person name="Schmid M.W."/>
            <person name="Shirakawa M."/>
            <person name="Solano R."/>
            <person name="Spunde A."/>
            <person name="Suetsugu N."/>
            <person name="Sugano S."/>
            <person name="Sugiyama A."/>
            <person name="Sun R."/>
            <person name="Suzuki Y."/>
            <person name="Takenaka M."/>
            <person name="Takezawa D."/>
            <person name="Tomogane H."/>
            <person name="Tsuzuki M."/>
            <person name="Ueda T."/>
            <person name="Umeda M."/>
            <person name="Ward J.M."/>
            <person name="Watanabe Y."/>
            <person name="Yazaki K."/>
            <person name="Yokoyama R."/>
            <person name="Yoshitake Y."/>
            <person name="Yotsui I."/>
            <person name="Zachgo S."/>
            <person name="Schmutz J."/>
        </authorList>
    </citation>
    <scope>NUCLEOTIDE SEQUENCE [LARGE SCALE GENOMIC DNA]</scope>
    <source>
        <strain evidence="3">Tak-1</strain>
    </source>
</reference>
<feature type="signal peptide" evidence="1">
    <location>
        <begin position="1"/>
        <end position="25"/>
    </location>
</feature>
<name>A0A2R6WC10_MARPO</name>
<dbReference type="Proteomes" id="UP000244005">
    <property type="component" value="Unassembled WGS sequence"/>
</dbReference>
<dbReference type="AlphaFoldDB" id="A0A2R6WC10"/>
<evidence type="ECO:0000256" key="1">
    <source>
        <dbReference type="SAM" id="SignalP"/>
    </source>
</evidence>
<accession>A0A2R6WC10</accession>
<evidence type="ECO:0000313" key="3">
    <source>
        <dbReference type="Proteomes" id="UP000244005"/>
    </source>
</evidence>
<dbReference type="Gramene" id="Mp4g09390.1">
    <property type="protein sequence ID" value="Mp4g09390.1.cds"/>
    <property type="gene ID" value="Mp4g09390"/>
</dbReference>
<organism evidence="2 3">
    <name type="scientific">Marchantia polymorpha</name>
    <name type="common">Common liverwort</name>
    <name type="synonym">Marchantia aquatica</name>
    <dbReference type="NCBI Taxonomy" id="3197"/>
    <lineage>
        <taxon>Eukaryota</taxon>
        <taxon>Viridiplantae</taxon>
        <taxon>Streptophyta</taxon>
        <taxon>Embryophyta</taxon>
        <taxon>Marchantiophyta</taxon>
        <taxon>Marchantiopsida</taxon>
        <taxon>Marchantiidae</taxon>
        <taxon>Marchantiales</taxon>
        <taxon>Marchantiaceae</taxon>
        <taxon>Marchantia</taxon>
    </lineage>
</organism>
<feature type="chain" id="PRO_5015350471" evidence="1">
    <location>
        <begin position="26"/>
        <end position="86"/>
    </location>
</feature>
<proteinExistence type="predicted"/>
<sequence>MMVTLQRTVFLVVLIIYLCASQSSCRSLNIKTSLQVEIGVHDEQVEISFEKGVRNDFDIDGACEDFFVEDPTDCPKMRSRIESKMN</sequence>
<gene>
    <name evidence="2" type="ORF">MARPO_0112s0039</name>
</gene>
<dbReference type="OrthoDB" id="10332821at2759"/>
<dbReference type="EMBL" id="KZ772784">
    <property type="protein sequence ID" value="PTQ31391.1"/>
    <property type="molecule type" value="Genomic_DNA"/>
</dbReference>
<keyword evidence="3" id="KW-1185">Reference proteome</keyword>
<evidence type="ECO:0000313" key="2">
    <source>
        <dbReference type="EMBL" id="PTQ31391.1"/>
    </source>
</evidence>